<dbReference type="Pfam" id="PF00443">
    <property type="entry name" value="UCH"/>
    <property type="match status" value="1"/>
</dbReference>
<dbReference type="SUPFAM" id="SSF50911">
    <property type="entry name" value="Mannose 6-phosphate receptor domain"/>
    <property type="match status" value="1"/>
</dbReference>
<evidence type="ECO:0000256" key="8">
    <source>
        <dbReference type="SAM" id="SignalP"/>
    </source>
</evidence>
<feature type="coiled-coil region" evidence="7">
    <location>
        <begin position="177"/>
        <end position="207"/>
    </location>
</feature>
<evidence type="ECO:0000259" key="9">
    <source>
        <dbReference type="PROSITE" id="PS50222"/>
    </source>
</evidence>
<gene>
    <name evidence="12" type="ORF">QR680_013099</name>
</gene>
<dbReference type="InterPro" id="IPR001607">
    <property type="entry name" value="Znf_UBP"/>
</dbReference>
<dbReference type="PROSITE" id="PS50222">
    <property type="entry name" value="EF_HAND_2"/>
    <property type="match status" value="1"/>
</dbReference>
<keyword evidence="8" id="KW-0732">Signal</keyword>
<dbReference type="SUPFAM" id="SSF57850">
    <property type="entry name" value="RING/U-box"/>
    <property type="match status" value="1"/>
</dbReference>
<dbReference type="InterPro" id="IPR009011">
    <property type="entry name" value="Man6P_isomerase_rcpt-bd_dom_sf"/>
</dbReference>
<dbReference type="Gene3D" id="1.10.238.10">
    <property type="entry name" value="EF-hand"/>
    <property type="match status" value="1"/>
</dbReference>
<name>A0AA39M106_9BILA</name>
<protein>
    <recommendedName>
        <fullName evidence="6">Ubiquitin carboxyl-terminal hydrolase</fullName>
        <ecNumber evidence="6">3.4.19.12</ecNumber>
    </recommendedName>
</protein>
<dbReference type="GO" id="GO:0005509">
    <property type="term" value="F:calcium ion binding"/>
    <property type="evidence" value="ECO:0007669"/>
    <property type="project" value="InterPro"/>
</dbReference>
<dbReference type="PROSITE" id="PS00973">
    <property type="entry name" value="USP_2"/>
    <property type="match status" value="1"/>
</dbReference>
<feature type="domain" description="UBP-type" evidence="11">
    <location>
        <begin position="481"/>
        <end position="599"/>
    </location>
</feature>
<comment type="catalytic activity">
    <reaction evidence="6">
        <text>Thiol-dependent hydrolysis of ester, thioester, amide, peptide and isopeptide bonds formed by the C-terminal Gly of ubiquitin (a 76-residue protein attached to proteins as an intracellular targeting signal).</text>
        <dbReference type="EC" id="3.4.19.12"/>
    </reaction>
</comment>
<dbReference type="InterPro" id="IPR038765">
    <property type="entry name" value="Papain-like_cys_pep_sf"/>
</dbReference>
<dbReference type="PROSITE" id="PS00972">
    <property type="entry name" value="USP_1"/>
    <property type="match status" value="1"/>
</dbReference>
<dbReference type="InterPro" id="IPR018200">
    <property type="entry name" value="USP_CS"/>
</dbReference>
<sequence>MNMRLSTATLLLLSLAVALSEKPSEYGDRPRGVPLSKSALYQENGGDFECLDGKKKIPFEQVNDDYCDCEDGSDEPGTSACPNGRFHCLNIGHRPLDIPTSRVNDHICDCCDGSDEWEEMVSCPNVCSELGAKAREEAEKRSATRKAGFEERKKLVAEGQKQRAEKTSSIESYKVELEALKPKKDELQTKKDDIEAKEKEAKEKHDNAWNALMEEKRKAAATAIFGQIDKDGDNKITVKEIQEFSVFDKDGDGSVSEEEAKNYMHGGEEADFQNYLDNLHHDVKDLFTKTAEAEQKAEEVVDAESESDDGMNDLDDIESELDKKENEDVKPPYDEETQKLIEEADKLRNEFNDVNRKVTNLESDIRDAENFAEQDFGSDFAWASLKGQCFEKNDNQYTYRLCLFDRAVQKDRGSEISLGYWKGWTGASEETKYDEQTYDNGQGCWNGPNRSTKVSINCGEQTELTEVSEPFMAKIKTAHGLRCPHIRDHREAVEKNCNIIFKRVVFPETVIDQTRKAREGFCRWCDHSLDSALCCCLHCPLFACVKHMMMHFKAKHHLFALHLAQGHLYCAQCGDFIYDRKIECFRRECENAYRKRRGFTFGKHQYLWNPTQGEIDVLHSDHLYVLPHDEGRGLRGLVNLGNTCFISCIIQALMHTSLLRDYFITDQHNCKFGEYCLICEMSSIFQEFYNGARSPFAPYRLLYLVWKNDKHLAGYEQQDAHEFLIAALSTMHHQARSSSLNTTTLDCKCVIDRIYTGQLQSDVRCRNCGAVSRKLDPFRDLSLNVDQTTNGSVSITLAECLKRYTTPEPLDDGKGIKCEHCTQFATRTQQLTLYKLPLVMCFHLKRLVHHKAKKNNVEVSYPEFLDVTEFTSPHVLRRQNGIQPDSIENAPNDKLNTLKNKYALFAVVNHFGTVEAGHYTCFVKHQMKKWYLCDDERIIETTSDVVLGSEGYLLFYHKQFLEYE</sequence>
<evidence type="ECO:0000256" key="6">
    <source>
        <dbReference type="RuleBase" id="RU366025"/>
    </source>
</evidence>
<evidence type="ECO:0000313" key="13">
    <source>
        <dbReference type="Proteomes" id="UP001175271"/>
    </source>
</evidence>
<proteinExistence type="inferred from homology"/>
<dbReference type="GO" id="GO:0004843">
    <property type="term" value="F:cysteine-type deubiquitinase activity"/>
    <property type="evidence" value="ECO:0007669"/>
    <property type="project" value="UniProtKB-UniRule"/>
</dbReference>
<dbReference type="GO" id="GO:0006491">
    <property type="term" value="P:N-glycan processing"/>
    <property type="evidence" value="ECO:0007669"/>
    <property type="project" value="TreeGrafter"/>
</dbReference>
<reference evidence="12" key="1">
    <citation type="submission" date="2023-06" db="EMBL/GenBank/DDBJ databases">
        <title>Genomic analysis of the entomopathogenic nematode Steinernema hermaphroditum.</title>
        <authorList>
            <person name="Schwarz E.M."/>
            <person name="Heppert J.K."/>
            <person name="Baniya A."/>
            <person name="Schwartz H.T."/>
            <person name="Tan C.-H."/>
            <person name="Antoshechkin I."/>
            <person name="Sternberg P.W."/>
            <person name="Goodrich-Blair H."/>
            <person name="Dillman A.R."/>
        </authorList>
    </citation>
    <scope>NUCLEOTIDE SEQUENCE</scope>
    <source>
        <strain evidence="12">PS9179</strain>
        <tissue evidence="12">Whole animal</tissue>
    </source>
</reference>
<dbReference type="GO" id="GO:0016579">
    <property type="term" value="P:protein deubiquitination"/>
    <property type="evidence" value="ECO:0007669"/>
    <property type="project" value="InterPro"/>
</dbReference>
<keyword evidence="7" id="KW-0175">Coiled coil</keyword>
<comment type="caution">
    <text evidence="12">The sequence shown here is derived from an EMBL/GenBank/DDBJ whole genome shotgun (WGS) entry which is preliminary data.</text>
</comment>
<evidence type="ECO:0000259" key="11">
    <source>
        <dbReference type="PROSITE" id="PS50271"/>
    </source>
</evidence>
<dbReference type="GO" id="GO:0008270">
    <property type="term" value="F:zinc ion binding"/>
    <property type="evidence" value="ECO:0007669"/>
    <property type="project" value="UniProtKB-KW"/>
</dbReference>
<dbReference type="InterPro" id="IPR002048">
    <property type="entry name" value="EF_hand_dom"/>
</dbReference>
<dbReference type="InterPro" id="IPR028146">
    <property type="entry name" value="PRKCSH_N"/>
</dbReference>
<keyword evidence="13" id="KW-1185">Reference proteome</keyword>
<evidence type="ECO:0000256" key="2">
    <source>
        <dbReference type="ARBA" id="ARBA00022771"/>
    </source>
</evidence>
<feature type="signal peptide" evidence="8">
    <location>
        <begin position="1"/>
        <end position="20"/>
    </location>
</feature>
<dbReference type="Gene3D" id="3.30.40.10">
    <property type="entry name" value="Zinc/RING finger domain, C3HC4 (zinc finger)"/>
    <property type="match status" value="1"/>
</dbReference>
<keyword evidence="3" id="KW-0256">Endoplasmic reticulum</keyword>
<dbReference type="InterPro" id="IPR013083">
    <property type="entry name" value="Znf_RING/FYVE/PHD"/>
</dbReference>
<dbReference type="InterPro" id="IPR028889">
    <property type="entry name" value="USP"/>
</dbReference>
<dbReference type="GO" id="GO:0006508">
    <property type="term" value="P:proteolysis"/>
    <property type="evidence" value="ECO:0007669"/>
    <property type="project" value="UniProtKB-KW"/>
</dbReference>
<evidence type="ECO:0000256" key="4">
    <source>
        <dbReference type="ARBA" id="ARBA00022833"/>
    </source>
</evidence>
<dbReference type="Gene3D" id="2.70.130.10">
    <property type="entry name" value="Mannose-6-phosphate receptor binding domain"/>
    <property type="match status" value="1"/>
</dbReference>
<organism evidence="12 13">
    <name type="scientific">Steinernema hermaphroditum</name>
    <dbReference type="NCBI Taxonomy" id="289476"/>
    <lineage>
        <taxon>Eukaryota</taxon>
        <taxon>Metazoa</taxon>
        <taxon>Ecdysozoa</taxon>
        <taxon>Nematoda</taxon>
        <taxon>Chromadorea</taxon>
        <taxon>Rhabditida</taxon>
        <taxon>Tylenchina</taxon>
        <taxon>Panagrolaimomorpha</taxon>
        <taxon>Strongyloidoidea</taxon>
        <taxon>Steinernematidae</taxon>
        <taxon>Steinernema</taxon>
    </lineage>
</organism>
<accession>A0AA39M106</accession>
<feature type="chain" id="PRO_5041273701" description="Ubiquitin carboxyl-terminal hydrolase" evidence="8">
    <location>
        <begin position="21"/>
        <end position="964"/>
    </location>
</feature>
<dbReference type="Gene3D" id="3.90.70.10">
    <property type="entry name" value="Cysteine proteinases"/>
    <property type="match status" value="1"/>
</dbReference>
<dbReference type="PANTHER" id="PTHR12630">
    <property type="entry name" value="N-LINKED OLIGOSACCHARIDE PROCESSING"/>
    <property type="match status" value="1"/>
</dbReference>
<dbReference type="PROSITE" id="PS50235">
    <property type="entry name" value="USP_3"/>
    <property type="match status" value="1"/>
</dbReference>
<dbReference type="EMBL" id="JAUCMV010000002">
    <property type="protein sequence ID" value="KAK0417586.1"/>
    <property type="molecule type" value="Genomic_DNA"/>
</dbReference>
<evidence type="ECO:0000256" key="1">
    <source>
        <dbReference type="ARBA" id="ARBA00022723"/>
    </source>
</evidence>
<dbReference type="SUPFAM" id="SSF54001">
    <property type="entry name" value="Cysteine proteinases"/>
    <property type="match status" value="1"/>
</dbReference>
<keyword evidence="4" id="KW-0862">Zinc</keyword>
<feature type="coiled-coil region" evidence="7">
    <location>
        <begin position="307"/>
        <end position="364"/>
    </location>
</feature>
<dbReference type="SUPFAM" id="SSF47473">
    <property type="entry name" value="EF-hand"/>
    <property type="match status" value="1"/>
</dbReference>
<dbReference type="EC" id="3.4.19.12" evidence="6"/>
<evidence type="ECO:0000313" key="12">
    <source>
        <dbReference type="EMBL" id="KAK0417586.1"/>
    </source>
</evidence>
<dbReference type="PANTHER" id="PTHR12630:SF1">
    <property type="entry name" value="GLUCOSIDASE 2 SUBUNIT BETA"/>
    <property type="match status" value="1"/>
</dbReference>
<comment type="similarity">
    <text evidence="6">Belongs to the peptidase C19 family.</text>
</comment>
<dbReference type="InterPro" id="IPR039794">
    <property type="entry name" value="Gtb1-like"/>
</dbReference>
<dbReference type="GO" id="GO:0017177">
    <property type="term" value="C:glucosidase II complex"/>
    <property type="evidence" value="ECO:0007669"/>
    <property type="project" value="TreeGrafter"/>
</dbReference>
<keyword evidence="6" id="KW-0788">Thiol protease</keyword>
<dbReference type="Pfam" id="PF02148">
    <property type="entry name" value="zf-UBP"/>
    <property type="match status" value="1"/>
</dbReference>
<dbReference type="InterPro" id="IPR001394">
    <property type="entry name" value="Peptidase_C19_UCH"/>
</dbReference>
<evidence type="ECO:0000256" key="5">
    <source>
        <dbReference type="PROSITE-ProRule" id="PRU00502"/>
    </source>
</evidence>
<keyword evidence="1" id="KW-0479">Metal-binding</keyword>
<keyword evidence="2 5" id="KW-0863">Zinc-finger</keyword>
<dbReference type="Pfam" id="PF12999">
    <property type="entry name" value="PRKCSH-like"/>
    <property type="match status" value="1"/>
</dbReference>
<evidence type="ECO:0000259" key="10">
    <source>
        <dbReference type="PROSITE" id="PS50235"/>
    </source>
</evidence>
<evidence type="ECO:0000256" key="3">
    <source>
        <dbReference type="ARBA" id="ARBA00022824"/>
    </source>
</evidence>
<dbReference type="Pfam" id="PF13015">
    <property type="entry name" value="PRKCSH_1"/>
    <property type="match status" value="1"/>
</dbReference>
<dbReference type="InterPro" id="IPR011992">
    <property type="entry name" value="EF-hand-dom_pair"/>
</dbReference>
<keyword evidence="6" id="KW-0833">Ubl conjugation pathway</keyword>
<dbReference type="Pfam" id="PF13202">
    <property type="entry name" value="EF-hand_5"/>
    <property type="match status" value="1"/>
</dbReference>
<evidence type="ECO:0000256" key="7">
    <source>
        <dbReference type="SAM" id="Coils"/>
    </source>
</evidence>
<dbReference type="Proteomes" id="UP001175271">
    <property type="component" value="Unassembled WGS sequence"/>
</dbReference>
<keyword evidence="6" id="KW-0378">Hydrolase</keyword>
<feature type="domain" description="EF-hand" evidence="9">
    <location>
        <begin position="244"/>
        <end position="270"/>
    </location>
</feature>
<keyword evidence="6" id="KW-0645">Protease</keyword>
<dbReference type="InterPro" id="IPR036607">
    <property type="entry name" value="PRKCSH"/>
</dbReference>
<dbReference type="PROSITE" id="PS50271">
    <property type="entry name" value="ZF_UBP"/>
    <property type="match status" value="1"/>
</dbReference>
<dbReference type="AlphaFoldDB" id="A0AA39M106"/>
<feature type="domain" description="USP" evidence="10">
    <location>
        <begin position="635"/>
        <end position="959"/>
    </location>
</feature>